<proteinExistence type="predicted"/>
<accession>A0A8J5X3C2</accession>
<evidence type="ECO:0000313" key="2">
    <source>
        <dbReference type="EMBL" id="KAG8100744.1"/>
    </source>
</evidence>
<reference evidence="2" key="1">
    <citation type="journal article" date="2021" name="bioRxiv">
        <title>Whole Genome Assembly and Annotation of Northern Wild Rice, Zizania palustris L., Supports a Whole Genome Duplication in the Zizania Genus.</title>
        <authorList>
            <person name="Haas M."/>
            <person name="Kono T."/>
            <person name="Macchietto M."/>
            <person name="Millas R."/>
            <person name="McGilp L."/>
            <person name="Shao M."/>
            <person name="Duquette J."/>
            <person name="Hirsch C.N."/>
            <person name="Kimball J."/>
        </authorList>
    </citation>
    <scope>NUCLEOTIDE SEQUENCE</scope>
    <source>
        <tissue evidence="2">Fresh leaf tissue</tissue>
    </source>
</reference>
<dbReference type="Proteomes" id="UP000729402">
    <property type="component" value="Unassembled WGS sequence"/>
</dbReference>
<keyword evidence="3" id="KW-1185">Reference proteome</keyword>
<reference evidence="2" key="2">
    <citation type="submission" date="2021-02" db="EMBL/GenBank/DDBJ databases">
        <authorList>
            <person name="Kimball J.A."/>
            <person name="Haas M.W."/>
            <person name="Macchietto M."/>
            <person name="Kono T."/>
            <person name="Duquette J."/>
            <person name="Shao M."/>
        </authorList>
    </citation>
    <scope>NUCLEOTIDE SEQUENCE</scope>
    <source>
        <tissue evidence="2">Fresh leaf tissue</tissue>
    </source>
</reference>
<evidence type="ECO:0000256" key="1">
    <source>
        <dbReference type="SAM" id="MobiDB-lite"/>
    </source>
</evidence>
<protein>
    <submittedName>
        <fullName evidence="2">Uncharacterized protein</fullName>
    </submittedName>
</protein>
<feature type="region of interest" description="Disordered" evidence="1">
    <location>
        <begin position="1"/>
        <end position="22"/>
    </location>
</feature>
<name>A0A8J5X3C2_ZIZPA</name>
<organism evidence="2 3">
    <name type="scientific">Zizania palustris</name>
    <name type="common">Northern wild rice</name>
    <dbReference type="NCBI Taxonomy" id="103762"/>
    <lineage>
        <taxon>Eukaryota</taxon>
        <taxon>Viridiplantae</taxon>
        <taxon>Streptophyta</taxon>
        <taxon>Embryophyta</taxon>
        <taxon>Tracheophyta</taxon>
        <taxon>Spermatophyta</taxon>
        <taxon>Magnoliopsida</taxon>
        <taxon>Liliopsida</taxon>
        <taxon>Poales</taxon>
        <taxon>Poaceae</taxon>
        <taxon>BOP clade</taxon>
        <taxon>Oryzoideae</taxon>
        <taxon>Oryzeae</taxon>
        <taxon>Zizaniinae</taxon>
        <taxon>Zizania</taxon>
    </lineage>
</organism>
<sequence length="168" mass="17344">MGSQPHGSHGQSSDGQQFGTPAGSGSLRLGGCRLWLAPCALRAVSCGSTTLCTSVAVPLQLRLRAGLRRSAAPLLRAPASRSPAFRLRCRRAAVRRAVAPAPSPNGRLGDSRLPPIGSPVSRSVEAPDLRPSVLAARRLTAAPPRTPVSACNACCGCGFEKSLTRLAS</sequence>
<dbReference type="AlphaFoldDB" id="A0A8J5X3C2"/>
<dbReference type="EMBL" id="JAAALK010000079">
    <property type="protein sequence ID" value="KAG8100744.1"/>
    <property type="molecule type" value="Genomic_DNA"/>
</dbReference>
<evidence type="ECO:0000313" key="3">
    <source>
        <dbReference type="Proteomes" id="UP000729402"/>
    </source>
</evidence>
<comment type="caution">
    <text evidence="2">The sequence shown here is derived from an EMBL/GenBank/DDBJ whole genome shotgun (WGS) entry which is preliminary data.</text>
</comment>
<gene>
    <name evidence="2" type="ORF">GUJ93_ZPchr0013g36629</name>
</gene>